<dbReference type="InterPro" id="IPR036388">
    <property type="entry name" value="WH-like_DNA-bd_sf"/>
</dbReference>
<reference evidence="5 6" key="1">
    <citation type="submission" date="2018-06" db="EMBL/GenBank/DDBJ databases">
        <authorList>
            <consortium name="Pathogen Informatics"/>
            <person name="Doyle S."/>
        </authorList>
    </citation>
    <scope>NUCLEOTIDE SEQUENCE [LARGE SCALE GENOMIC DNA]</scope>
    <source>
        <strain evidence="5 6">NCTC10343</strain>
    </source>
</reference>
<gene>
    <name evidence="5" type="primary">yybR_1</name>
    <name evidence="5" type="ORF">NCTC10343_00416</name>
</gene>
<dbReference type="PANTHER" id="PTHR33204:SF33">
    <property type="entry name" value="TRANSCRIPTIONAL REGULATOR, MARR FAMILY"/>
    <property type="match status" value="1"/>
</dbReference>
<dbReference type="PANTHER" id="PTHR33204">
    <property type="entry name" value="TRANSCRIPTIONAL REGULATOR, MARR FAMILY"/>
    <property type="match status" value="1"/>
</dbReference>
<dbReference type="AlphaFoldDB" id="A0A378XNJ3"/>
<dbReference type="Gene3D" id="1.10.10.10">
    <property type="entry name" value="Winged helix-like DNA-binding domain superfamily/Winged helix DNA-binding domain"/>
    <property type="match status" value="1"/>
</dbReference>
<feature type="domain" description="HTH hxlR-type" evidence="4">
    <location>
        <begin position="15"/>
        <end position="113"/>
    </location>
</feature>
<dbReference type="GeneID" id="93349238"/>
<dbReference type="RefSeq" id="WP_019685921.1">
    <property type="nucleotide sequence ID" value="NZ_CP036496.1"/>
</dbReference>
<evidence type="ECO:0000256" key="1">
    <source>
        <dbReference type="ARBA" id="ARBA00023015"/>
    </source>
</evidence>
<dbReference type="SUPFAM" id="SSF46785">
    <property type="entry name" value="Winged helix' DNA-binding domain"/>
    <property type="match status" value="1"/>
</dbReference>
<evidence type="ECO:0000313" key="6">
    <source>
        <dbReference type="Proteomes" id="UP000254400"/>
    </source>
</evidence>
<dbReference type="InterPro" id="IPR002577">
    <property type="entry name" value="HTH_HxlR"/>
</dbReference>
<evidence type="ECO:0000256" key="3">
    <source>
        <dbReference type="ARBA" id="ARBA00023163"/>
    </source>
</evidence>
<accession>A0A378XNJ3</accession>
<keyword evidence="1" id="KW-0805">Transcription regulation</keyword>
<name>A0A378XNJ3_PAEPO</name>
<organism evidence="5 6">
    <name type="scientific">Paenibacillus polymyxa</name>
    <name type="common">Bacillus polymyxa</name>
    <dbReference type="NCBI Taxonomy" id="1406"/>
    <lineage>
        <taxon>Bacteria</taxon>
        <taxon>Bacillati</taxon>
        <taxon>Bacillota</taxon>
        <taxon>Bacilli</taxon>
        <taxon>Bacillales</taxon>
        <taxon>Paenibacillaceae</taxon>
        <taxon>Paenibacillus</taxon>
    </lineage>
</organism>
<dbReference type="Pfam" id="PF01638">
    <property type="entry name" value="HxlR"/>
    <property type="match status" value="1"/>
</dbReference>
<dbReference type="EMBL" id="UGSC01000001">
    <property type="protein sequence ID" value="SUA62688.1"/>
    <property type="molecule type" value="Genomic_DNA"/>
</dbReference>
<dbReference type="InterPro" id="IPR036390">
    <property type="entry name" value="WH_DNA-bd_sf"/>
</dbReference>
<proteinExistence type="predicted"/>
<evidence type="ECO:0000256" key="2">
    <source>
        <dbReference type="ARBA" id="ARBA00023125"/>
    </source>
</evidence>
<dbReference type="PROSITE" id="PS51118">
    <property type="entry name" value="HTH_HXLR"/>
    <property type="match status" value="1"/>
</dbReference>
<evidence type="ECO:0000313" key="5">
    <source>
        <dbReference type="EMBL" id="SUA62688.1"/>
    </source>
</evidence>
<dbReference type="GO" id="GO:0003677">
    <property type="term" value="F:DNA binding"/>
    <property type="evidence" value="ECO:0007669"/>
    <property type="project" value="UniProtKB-KW"/>
</dbReference>
<sequence length="136" mass="15695">MAQEMEHTVSVNFGCPVAKTVGVIGGKWKGVILYHLTTGPRRYNEIRRTLPNITQRMLTLQLRELERDGIVHREIYNENPPRVEYSLTPLGDTLRPLLDFMRDWGIFYGEQGCEPVETISKSGKHFAKIDMKKAHR</sequence>
<keyword evidence="2" id="KW-0238">DNA-binding</keyword>
<evidence type="ECO:0000259" key="4">
    <source>
        <dbReference type="PROSITE" id="PS51118"/>
    </source>
</evidence>
<dbReference type="Proteomes" id="UP000254400">
    <property type="component" value="Unassembled WGS sequence"/>
</dbReference>
<keyword evidence="3" id="KW-0804">Transcription</keyword>
<protein>
    <submittedName>
        <fullName evidence="5">Transcriptional regulator ykvN</fullName>
    </submittedName>
</protein>